<sequence length="238" mass="26276">MTNSKAHHIENKHETETETENKKGDKSDEVKITRERIKALILDFFTVTTDTSAVAIEWALAELINNPTEIDQVVGRQRLVQESDGPNLPYIQAIIKETMRLNPPIPMIIRKSTQDCTVDGYHIPANTTLLVTFGPLGESPGFGKARWNFGPKDSLSPVRGPAQWALGRRRGCPGMSLAMQELPAVLAAKIQCFEWKAVQLGRDGLVDMSERTGLTAPRAHDLVCSPVARISSVDILSH</sequence>
<dbReference type="GO" id="GO:0016709">
    <property type="term" value="F:oxidoreductase activity, acting on paired donors, with incorporation or reduction of molecular oxygen, NAD(P)H as one donor, and incorporation of one atom of oxygen"/>
    <property type="evidence" value="ECO:0007669"/>
    <property type="project" value="TreeGrafter"/>
</dbReference>
<reference evidence="9" key="1">
    <citation type="submission" date="2022-12" db="EMBL/GenBank/DDBJ databases">
        <title>Draft genome assemblies for two species of Escallonia (Escalloniales).</title>
        <authorList>
            <person name="Chanderbali A."/>
            <person name="Dervinis C."/>
            <person name="Anghel I."/>
            <person name="Soltis D."/>
            <person name="Soltis P."/>
            <person name="Zapata F."/>
        </authorList>
    </citation>
    <scope>NUCLEOTIDE SEQUENCE</scope>
    <source>
        <strain evidence="9">UCBG64.0493</strain>
        <tissue evidence="9">Leaf</tissue>
    </source>
</reference>
<keyword evidence="4" id="KW-1133">Transmembrane helix</keyword>
<organism evidence="9 10">
    <name type="scientific">Escallonia herrerae</name>
    <dbReference type="NCBI Taxonomy" id="1293975"/>
    <lineage>
        <taxon>Eukaryota</taxon>
        <taxon>Viridiplantae</taxon>
        <taxon>Streptophyta</taxon>
        <taxon>Embryophyta</taxon>
        <taxon>Tracheophyta</taxon>
        <taxon>Spermatophyta</taxon>
        <taxon>Magnoliopsida</taxon>
        <taxon>eudicotyledons</taxon>
        <taxon>Gunneridae</taxon>
        <taxon>Pentapetalae</taxon>
        <taxon>asterids</taxon>
        <taxon>campanulids</taxon>
        <taxon>Escalloniales</taxon>
        <taxon>Escalloniaceae</taxon>
        <taxon>Escallonia</taxon>
    </lineage>
</organism>
<evidence type="ECO:0000256" key="8">
    <source>
        <dbReference type="SAM" id="MobiDB-lite"/>
    </source>
</evidence>
<dbReference type="Proteomes" id="UP001188597">
    <property type="component" value="Unassembled WGS sequence"/>
</dbReference>
<evidence type="ECO:0000313" key="10">
    <source>
        <dbReference type="Proteomes" id="UP001188597"/>
    </source>
</evidence>
<evidence type="ECO:0000256" key="6">
    <source>
        <dbReference type="ARBA" id="ARBA00023136"/>
    </source>
</evidence>
<dbReference type="AlphaFoldDB" id="A0AA88WLZ5"/>
<keyword evidence="10" id="KW-1185">Reference proteome</keyword>
<evidence type="ECO:0000256" key="4">
    <source>
        <dbReference type="ARBA" id="ARBA00022989"/>
    </source>
</evidence>
<dbReference type="SUPFAM" id="SSF48264">
    <property type="entry name" value="Cytochrome P450"/>
    <property type="match status" value="1"/>
</dbReference>
<feature type="binding site" description="axial binding residue" evidence="7">
    <location>
        <position position="172"/>
    </location>
    <ligand>
        <name>heme</name>
        <dbReference type="ChEBI" id="CHEBI:30413"/>
    </ligand>
    <ligandPart>
        <name>Fe</name>
        <dbReference type="ChEBI" id="CHEBI:18248"/>
    </ligandPart>
</feature>
<dbReference type="InterPro" id="IPR001128">
    <property type="entry name" value="Cyt_P450"/>
</dbReference>
<dbReference type="GO" id="GO:0020037">
    <property type="term" value="F:heme binding"/>
    <property type="evidence" value="ECO:0007669"/>
    <property type="project" value="InterPro"/>
</dbReference>
<dbReference type="InterPro" id="IPR036396">
    <property type="entry name" value="Cyt_P450_sf"/>
</dbReference>
<evidence type="ECO:0000256" key="1">
    <source>
        <dbReference type="ARBA" id="ARBA00004167"/>
    </source>
</evidence>
<evidence type="ECO:0000256" key="3">
    <source>
        <dbReference type="ARBA" id="ARBA00022723"/>
    </source>
</evidence>
<dbReference type="EMBL" id="JAVXUP010000406">
    <property type="protein sequence ID" value="KAK3028714.1"/>
    <property type="molecule type" value="Genomic_DNA"/>
</dbReference>
<dbReference type="PRINTS" id="PR00385">
    <property type="entry name" value="P450"/>
</dbReference>
<dbReference type="InterPro" id="IPR002401">
    <property type="entry name" value="Cyt_P450_E_grp-I"/>
</dbReference>
<accession>A0AA88WLZ5</accession>
<keyword evidence="7" id="KW-0408">Iron</keyword>
<comment type="cofactor">
    <cofactor evidence="7">
        <name>heme</name>
        <dbReference type="ChEBI" id="CHEBI:30413"/>
    </cofactor>
</comment>
<dbReference type="PRINTS" id="PR00463">
    <property type="entry name" value="EP450I"/>
</dbReference>
<name>A0AA88WLZ5_9ASTE</name>
<evidence type="ECO:0000256" key="7">
    <source>
        <dbReference type="PIRSR" id="PIRSR602401-1"/>
    </source>
</evidence>
<comment type="caution">
    <text evidence="9">The sequence shown here is derived from an EMBL/GenBank/DDBJ whole genome shotgun (WGS) entry which is preliminary data.</text>
</comment>
<dbReference type="InterPro" id="IPR051103">
    <property type="entry name" value="Plant_metabolite_P450s"/>
</dbReference>
<proteinExistence type="predicted"/>
<dbReference type="PANTHER" id="PTHR24298">
    <property type="entry name" value="FLAVONOID 3'-MONOOXYGENASE-RELATED"/>
    <property type="match status" value="1"/>
</dbReference>
<dbReference type="PANTHER" id="PTHR24298:SF428">
    <property type="entry name" value="CYTOCHROME P450 93B16"/>
    <property type="match status" value="1"/>
</dbReference>
<evidence type="ECO:0000256" key="5">
    <source>
        <dbReference type="ARBA" id="ARBA00023002"/>
    </source>
</evidence>
<feature type="compositionally biased region" description="Basic and acidic residues" evidence="8">
    <location>
        <begin position="7"/>
        <end position="28"/>
    </location>
</feature>
<comment type="subcellular location">
    <subcellularLocation>
        <location evidence="1">Membrane</location>
        <topology evidence="1">Single-pass membrane protein</topology>
    </subcellularLocation>
</comment>
<protein>
    <recommendedName>
        <fullName evidence="11">Cytochrome P450</fullName>
    </recommendedName>
</protein>
<gene>
    <name evidence="9" type="ORF">RJ639_038605</name>
</gene>
<evidence type="ECO:0000313" key="9">
    <source>
        <dbReference type="EMBL" id="KAK3028714.1"/>
    </source>
</evidence>
<keyword evidence="6" id="KW-0472">Membrane</keyword>
<dbReference type="GO" id="GO:0005506">
    <property type="term" value="F:iron ion binding"/>
    <property type="evidence" value="ECO:0007669"/>
    <property type="project" value="InterPro"/>
</dbReference>
<evidence type="ECO:0000256" key="2">
    <source>
        <dbReference type="ARBA" id="ARBA00022692"/>
    </source>
</evidence>
<evidence type="ECO:0008006" key="11">
    <source>
        <dbReference type="Google" id="ProtNLM"/>
    </source>
</evidence>
<keyword evidence="2" id="KW-0812">Transmembrane</keyword>
<dbReference type="Pfam" id="PF00067">
    <property type="entry name" value="p450"/>
    <property type="match status" value="1"/>
</dbReference>
<keyword evidence="7" id="KW-0349">Heme</keyword>
<dbReference type="GO" id="GO:0016020">
    <property type="term" value="C:membrane"/>
    <property type="evidence" value="ECO:0007669"/>
    <property type="project" value="UniProtKB-SubCell"/>
</dbReference>
<feature type="region of interest" description="Disordered" evidence="8">
    <location>
        <begin position="1"/>
        <end position="28"/>
    </location>
</feature>
<keyword evidence="5" id="KW-0560">Oxidoreductase</keyword>
<dbReference type="Gene3D" id="1.10.630.10">
    <property type="entry name" value="Cytochrome P450"/>
    <property type="match status" value="1"/>
</dbReference>
<keyword evidence="3 7" id="KW-0479">Metal-binding</keyword>